<dbReference type="GO" id="GO:0016740">
    <property type="term" value="F:transferase activity"/>
    <property type="evidence" value="ECO:0007669"/>
    <property type="project" value="UniProtKB-KW"/>
</dbReference>
<reference evidence="4 5" key="1">
    <citation type="submission" date="2019-09" db="EMBL/GenBank/DDBJ databases">
        <title>Whole-genome sequence of the purple sulfur bacterium Thiohalocapsa marina DSM 19078.</title>
        <authorList>
            <person name="Kyndt J.A."/>
            <person name="Meyer T.E."/>
        </authorList>
    </citation>
    <scope>NUCLEOTIDE SEQUENCE [LARGE SCALE GENOMIC DNA]</scope>
    <source>
        <strain evidence="4 5">DSM 19078</strain>
    </source>
</reference>
<proteinExistence type="inferred from homology"/>
<dbReference type="SUPFAM" id="SSF69721">
    <property type="entry name" value="DsrC, the gamma subunit of dissimilatory sulfite reductase"/>
    <property type="match status" value="1"/>
</dbReference>
<dbReference type="EMBL" id="VWXX01000064">
    <property type="protein sequence ID" value="KAA6181712.1"/>
    <property type="molecule type" value="Genomic_DNA"/>
</dbReference>
<sequence length="114" mass="12959">MHIQTSARRFSSIHDHLPLDEHGFLLDPHYWSEHMACLITAMDGRGTLQAEHWSVIYYLREHYLTYGALPATSNLCKTLGLKKAQVKQLFGSCRAAWRTAGLPNPGEEALTYMN</sequence>
<dbReference type="InterPro" id="IPR007453">
    <property type="entry name" value="DsrC/TusE"/>
</dbReference>
<evidence type="ECO:0000313" key="4">
    <source>
        <dbReference type="EMBL" id="KAA6181712.1"/>
    </source>
</evidence>
<dbReference type="Proteomes" id="UP000322981">
    <property type="component" value="Unassembled WGS sequence"/>
</dbReference>
<keyword evidence="5" id="KW-1185">Reference proteome</keyword>
<evidence type="ECO:0000256" key="3">
    <source>
        <dbReference type="PIRNR" id="PIRNR006223"/>
    </source>
</evidence>
<dbReference type="GO" id="GO:0005737">
    <property type="term" value="C:cytoplasm"/>
    <property type="evidence" value="ECO:0007669"/>
    <property type="project" value="UniProtKB-SubCell"/>
</dbReference>
<comment type="subcellular location">
    <subcellularLocation>
        <location evidence="1">Cytoplasm</location>
    </subcellularLocation>
</comment>
<organism evidence="4 5">
    <name type="scientific">Thiohalocapsa marina</name>
    <dbReference type="NCBI Taxonomy" id="424902"/>
    <lineage>
        <taxon>Bacteria</taxon>
        <taxon>Pseudomonadati</taxon>
        <taxon>Pseudomonadota</taxon>
        <taxon>Gammaproteobacteria</taxon>
        <taxon>Chromatiales</taxon>
        <taxon>Chromatiaceae</taxon>
        <taxon>Thiohalocapsa</taxon>
    </lineage>
</organism>
<dbReference type="Gene3D" id="1.10.10.370">
    <property type="entry name" value="DsrC-like protein, C-terminal domain"/>
    <property type="match status" value="1"/>
</dbReference>
<dbReference type="PIRSF" id="PIRSF006223">
    <property type="entry name" value="DsrC_TusE"/>
    <property type="match status" value="1"/>
</dbReference>
<gene>
    <name evidence="4" type="ORF">F2Q65_18965</name>
</gene>
<evidence type="ECO:0000256" key="1">
    <source>
        <dbReference type="ARBA" id="ARBA00004496"/>
    </source>
</evidence>
<comment type="function">
    <text evidence="3">Part of a sulfur-relay system.</text>
</comment>
<accession>A0A5M8FLC3</accession>
<dbReference type="GO" id="GO:0002143">
    <property type="term" value="P:tRNA wobble position uridine thiolation"/>
    <property type="evidence" value="ECO:0007669"/>
    <property type="project" value="TreeGrafter"/>
</dbReference>
<protein>
    <recommendedName>
        <fullName evidence="3">Sulfurtransferase</fullName>
        <ecNumber evidence="3">2.8.1.-</ecNumber>
    </recommendedName>
</protein>
<dbReference type="OrthoDB" id="8562858at2"/>
<dbReference type="PANTHER" id="PTHR37010">
    <property type="entry name" value="SULFURTRANSFERASE TUSE"/>
    <property type="match status" value="1"/>
</dbReference>
<evidence type="ECO:0000313" key="5">
    <source>
        <dbReference type="Proteomes" id="UP000322981"/>
    </source>
</evidence>
<name>A0A5M8FLC3_9GAMM</name>
<dbReference type="GO" id="GO:0097163">
    <property type="term" value="F:sulfur carrier activity"/>
    <property type="evidence" value="ECO:0007669"/>
    <property type="project" value="TreeGrafter"/>
</dbReference>
<dbReference type="NCBIfam" id="TIGR03342">
    <property type="entry name" value="dsrC_tusE_dsvC"/>
    <property type="match status" value="1"/>
</dbReference>
<dbReference type="Pfam" id="PF04358">
    <property type="entry name" value="DsrC"/>
    <property type="match status" value="1"/>
</dbReference>
<dbReference type="AlphaFoldDB" id="A0A5M8FLC3"/>
<keyword evidence="3" id="KW-0808">Transferase</keyword>
<dbReference type="PANTHER" id="PTHR37010:SF1">
    <property type="entry name" value="SULFURTRANSFERASE TUSE"/>
    <property type="match status" value="1"/>
</dbReference>
<dbReference type="InterPro" id="IPR042072">
    <property type="entry name" value="DsrC-like_C"/>
</dbReference>
<dbReference type="RefSeq" id="WP_150094964.1">
    <property type="nucleotide sequence ID" value="NZ_JBFUOH010000044.1"/>
</dbReference>
<evidence type="ECO:0000256" key="2">
    <source>
        <dbReference type="ARBA" id="ARBA00022490"/>
    </source>
</evidence>
<dbReference type="EC" id="2.8.1.-" evidence="3"/>
<keyword evidence="2" id="KW-0963">Cytoplasm</keyword>
<dbReference type="InterPro" id="IPR025526">
    <property type="entry name" value="DsrC-like_dom_sf"/>
</dbReference>
<comment type="caution">
    <text evidence="4">The sequence shown here is derived from an EMBL/GenBank/DDBJ whole genome shotgun (WGS) entry which is preliminary data.</text>
</comment>
<comment type="similarity">
    <text evidence="3">Belongs to the dsrC/tusE family.</text>
</comment>